<keyword evidence="1" id="KW-0812">Transmembrane</keyword>
<evidence type="ECO:0000313" key="3">
    <source>
        <dbReference type="EMBL" id="KAG1794641.1"/>
    </source>
</evidence>
<keyword evidence="1" id="KW-0472">Membrane</keyword>
<dbReference type="InterPro" id="IPR045340">
    <property type="entry name" value="DUF6533"/>
</dbReference>
<reference evidence="3" key="1">
    <citation type="journal article" date="2020" name="New Phytol.">
        <title>Comparative genomics reveals dynamic genome evolution in host specialist ectomycorrhizal fungi.</title>
        <authorList>
            <person name="Lofgren L.A."/>
            <person name="Nguyen N.H."/>
            <person name="Vilgalys R."/>
            <person name="Ruytinx J."/>
            <person name="Liao H.L."/>
            <person name="Branco S."/>
            <person name="Kuo A."/>
            <person name="LaButti K."/>
            <person name="Lipzen A."/>
            <person name="Andreopoulos W."/>
            <person name="Pangilinan J."/>
            <person name="Riley R."/>
            <person name="Hundley H."/>
            <person name="Na H."/>
            <person name="Barry K."/>
            <person name="Grigoriev I.V."/>
            <person name="Stajich J.E."/>
            <person name="Kennedy P.G."/>
        </authorList>
    </citation>
    <scope>NUCLEOTIDE SEQUENCE</scope>
    <source>
        <strain evidence="3">S12</strain>
    </source>
</reference>
<name>A0A9P7DI94_9AGAM</name>
<dbReference type="RefSeq" id="XP_041160752.1">
    <property type="nucleotide sequence ID" value="XM_041308514.1"/>
</dbReference>
<dbReference type="EMBL" id="JABBWE010000025">
    <property type="protein sequence ID" value="KAG1794641.1"/>
    <property type="molecule type" value="Genomic_DNA"/>
</dbReference>
<accession>A0A9P7DI94</accession>
<feature type="domain" description="DUF6533" evidence="2">
    <location>
        <begin position="2"/>
        <end position="41"/>
    </location>
</feature>
<dbReference type="Pfam" id="PF20151">
    <property type="entry name" value="DUF6533"/>
    <property type="match status" value="1"/>
</dbReference>
<dbReference type="GeneID" id="64602278"/>
<dbReference type="OrthoDB" id="2670985at2759"/>
<dbReference type="Proteomes" id="UP000719766">
    <property type="component" value="Unassembled WGS sequence"/>
</dbReference>
<keyword evidence="4" id="KW-1185">Reference proteome</keyword>
<evidence type="ECO:0000259" key="2">
    <source>
        <dbReference type="Pfam" id="PF20151"/>
    </source>
</evidence>
<keyword evidence="1" id="KW-1133">Transmembrane helix</keyword>
<sequence length="246" mass="29154">MATFWIYDYVYSLDEEWTFLLRSRWTKVKGLYIVTRYLPFIVLAMELCLRFTPNENIEMPGVGPYKFRVRHAISRLLRVYVSCFPEICFFILRTYALWNKNRILLIAMLSTFFMQLARFRELRGAIGVRPIIGSSCLFFSFAFSNWNWRTNPSHLYVVLVNHNISYYACGFLFSVTNVFTSLLLKYSYHTMFYKYEIPILLFQFMILAILATRMHLHLWQTDRHPHGSSTLMSIPMSEMPSVNSTA</sequence>
<gene>
    <name evidence="3" type="ORF">HD556DRAFT_1474933</name>
</gene>
<dbReference type="AlphaFoldDB" id="A0A9P7DI94"/>
<organism evidence="3 4">
    <name type="scientific">Suillus plorans</name>
    <dbReference type="NCBI Taxonomy" id="116603"/>
    <lineage>
        <taxon>Eukaryota</taxon>
        <taxon>Fungi</taxon>
        <taxon>Dikarya</taxon>
        <taxon>Basidiomycota</taxon>
        <taxon>Agaricomycotina</taxon>
        <taxon>Agaricomycetes</taxon>
        <taxon>Agaricomycetidae</taxon>
        <taxon>Boletales</taxon>
        <taxon>Suillineae</taxon>
        <taxon>Suillaceae</taxon>
        <taxon>Suillus</taxon>
    </lineage>
</organism>
<feature type="transmembrane region" description="Helical" evidence="1">
    <location>
        <begin position="196"/>
        <end position="216"/>
    </location>
</feature>
<feature type="transmembrane region" description="Helical" evidence="1">
    <location>
        <begin position="76"/>
        <end position="96"/>
    </location>
</feature>
<protein>
    <recommendedName>
        <fullName evidence="2">DUF6533 domain-containing protein</fullName>
    </recommendedName>
</protein>
<comment type="caution">
    <text evidence="3">The sequence shown here is derived from an EMBL/GenBank/DDBJ whole genome shotgun (WGS) entry which is preliminary data.</text>
</comment>
<evidence type="ECO:0000313" key="4">
    <source>
        <dbReference type="Proteomes" id="UP000719766"/>
    </source>
</evidence>
<feature type="transmembrane region" description="Helical" evidence="1">
    <location>
        <begin position="164"/>
        <end position="184"/>
    </location>
</feature>
<proteinExistence type="predicted"/>
<feature type="transmembrane region" description="Helical" evidence="1">
    <location>
        <begin position="126"/>
        <end position="144"/>
    </location>
</feature>
<evidence type="ECO:0000256" key="1">
    <source>
        <dbReference type="SAM" id="Phobius"/>
    </source>
</evidence>
<feature type="transmembrane region" description="Helical" evidence="1">
    <location>
        <begin position="102"/>
        <end position="119"/>
    </location>
</feature>